<evidence type="ECO:0000313" key="7">
    <source>
        <dbReference type="Proteomes" id="UP000494256"/>
    </source>
</evidence>
<gene>
    <name evidence="6" type="ORF">APLA_LOCUS195</name>
</gene>
<feature type="signal peptide" evidence="5">
    <location>
        <begin position="1"/>
        <end position="21"/>
    </location>
</feature>
<dbReference type="EMBL" id="CADEBD010000036">
    <property type="protein sequence ID" value="CAB3220123.1"/>
    <property type="molecule type" value="Genomic_DNA"/>
</dbReference>
<keyword evidence="5" id="KW-0732">Signal</keyword>
<comment type="caution">
    <text evidence="6">The sequence shown here is derived from an EMBL/GenBank/DDBJ whole genome shotgun (WGS) entry which is preliminary data.</text>
</comment>
<accession>A0A8S0YNB3</accession>
<comment type="similarity">
    <text evidence="2 4">Belongs to the chorion protein family.</text>
</comment>
<dbReference type="GO" id="GO:0042600">
    <property type="term" value="C:egg chorion"/>
    <property type="evidence" value="ECO:0007669"/>
    <property type="project" value="InterPro"/>
</dbReference>
<feature type="chain" id="PRO_5035902014" evidence="5">
    <location>
        <begin position="22"/>
        <end position="111"/>
    </location>
</feature>
<dbReference type="InterPro" id="IPR002635">
    <property type="entry name" value="Chorion"/>
</dbReference>
<dbReference type="OrthoDB" id="21678at2759"/>
<evidence type="ECO:0000256" key="1">
    <source>
        <dbReference type="ARBA" id="ARBA00002085"/>
    </source>
</evidence>
<evidence type="ECO:0000256" key="4">
    <source>
        <dbReference type="RuleBase" id="RU004378"/>
    </source>
</evidence>
<dbReference type="AlphaFoldDB" id="A0A8S0YNB3"/>
<proteinExistence type="inferred from homology"/>
<evidence type="ECO:0000256" key="5">
    <source>
        <dbReference type="SAM" id="SignalP"/>
    </source>
</evidence>
<dbReference type="Proteomes" id="UP000494256">
    <property type="component" value="Unassembled WGS sequence"/>
</dbReference>
<dbReference type="Pfam" id="PF01723">
    <property type="entry name" value="Chorion_1"/>
    <property type="match status" value="1"/>
</dbReference>
<organism evidence="6 7">
    <name type="scientific">Arctia plantaginis</name>
    <name type="common">Wood tiger moth</name>
    <name type="synonym">Phalaena plantaginis</name>
    <dbReference type="NCBI Taxonomy" id="874455"/>
    <lineage>
        <taxon>Eukaryota</taxon>
        <taxon>Metazoa</taxon>
        <taxon>Ecdysozoa</taxon>
        <taxon>Arthropoda</taxon>
        <taxon>Hexapoda</taxon>
        <taxon>Insecta</taxon>
        <taxon>Pterygota</taxon>
        <taxon>Neoptera</taxon>
        <taxon>Endopterygota</taxon>
        <taxon>Lepidoptera</taxon>
        <taxon>Glossata</taxon>
        <taxon>Ditrysia</taxon>
        <taxon>Noctuoidea</taxon>
        <taxon>Erebidae</taxon>
        <taxon>Arctiinae</taxon>
        <taxon>Arctia</taxon>
    </lineage>
</organism>
<sequence>MTAKSILVLCASVCLFKMNSAQCIGSINGLAGSLIADEMALGGNALPYRGLGTFGAAGYGAPGEGVAPAMGSAAYPAGPGVQGAFGYPGVAGQRSLNGLSPASSLGYRGVY</sequence>
<dbReference type="GO" id="GO:0005213">
    <property type="term" value="F:structural constituent of egg chorion"/>
    <property type="evidence" value="ECO:0007669"/>
    <property type="project" value="InterPro"/>
</dbReference>
<evidence type="ECO:0000256" key="3">
    <source>
        <dbReference type="ARBA" id="ARBA00022737"/>
    </source>
</evidence>
<comment type="function">
    <text evidence="1">This protein is one of many from the eggshell of the gypsy moth.</text>
</comment>
<evidence type="ECO:0000313" key="6">
    <source>
        <dbReference type="EMBL" id="CAB3220123.1"/>
    </source>
</evidence>
<evidence type="ECO:0000256" key="2">
    <source>
        <dbReference type="ARBA" id="ARBA00005906"/>
    </source>
</evidence>
<name>A0A8S0YNB3_ARCPL</name>
<keyword evidence="3" id="KW-0677">Repeat</keyword>
<dbReference type="GO" id="GO:0007304">
    <property type="term" value="P:chorion-containing eggshell formation"/>
    <property type="evidence" value="ECO:0007669"/>
    <property type="project" value="InterPro"/>
</dbReference>
<protein>
    <submittedName>
        <fullName evidence="6">Uncharacterized protein</fullName>
    </submittedName>
</protein>
<reference evidence="6 7" key="1">
    <citation type="submission" date="2020-04" db="EMBL/GenBank/DDBJ databases">
        <authorList>
            <person name="Wallbank WR R."/>
            <person name="Pardo Diaz C."/>
            <person name="Kozak K."/>
            <person name="Martin S."/>
            <person name="Jiggins C."/>
            <person name="Moest M."/>
            <person name="Warren A I."/>
            <person name="Byers J.R.P. K."/>
            <person name="Montejo-Kovacevich G."/>
            <person name="Yen C E."/>
        </authorList>
    </citation>
    <scope>NUCLEOTIDE SEQUENCE [LARGE SCALE GENOMIC DNA]</scope>
</reference>